<keyword evidence="3" id="KW-1015">Disulfide bond</keyword>
<gene>
    <name evidence="7" type="primary">Aadac</name>
    <name evidence="7" type="ORF">INDMAC_R00864</name>
</gene>
<sequence>AAIAEQLGLMHYMEAMKAMTVLQRVAATSDENVTVTDTEFSGVPVRLFVPRREPEGLRRAVIYFHGGGWCLGDAGVGGVDADNLALDSQQDLTLLLLAPGSYRLAPKHHFPAQFDDVYSVTKFFLQSKVLSQYKVDPNRVCVSGDSAGGNLAAAVAQQLPEDPEVKTKLKLQALLYPALQTLDLNSPSYEENKDDPLLPKALMVRFWSEYFTRDTSLREAMASNRHVPAHAAHLLQLVNWSSLLPAEMRQGHPYPTPSFGSPRLAEQYPGFLEVRAAPLLASDAQLRRLPLTYLLTCGHDVLRDDGLMYAARLRAAGVPLAHQHFQEAFHGALIFISGSGELVVGRRLLNSYIEWLDENL</sequence>
<dbReference type="InterPro" id="IPR050300">
    <property type="entry name" value="GDXG_lipolytic_enzyme"/>
</dbReference>
<comment type="caution">
    <text evidence="7">The sequence shown here is derived from an EMBL/GenBank/DDBJ whole genome shotgun (WGS) entry which is preliminary data.</text>
</comment>
<feature type="non-terminal residue" evidence="7">
    <location>
        <position position="1"/>
    </location>
</feature>
<accession>A0A7L1G5F8</accession>
<comment type="similarity">
    <text evidence="1">Belongs to the 'GDXG' lipolytic enzyme family.</text>
</comment>
<organism evidence="7 8">
    <name type="scientific">Indicator maculatus</name>
    <name type="common">spotted honeyguide</name>
    <dbReference type="NCBI Taxonomy" id="545262"/>
    <lineage>
        <taxon>Eukaryota</taxon>
        <taxon>Metazoa</taxon>
        <taxon>Chordata</taxon>
        <taxon>Craniata</taxon>
        <taxon>Vertebrata</taxon>
        <taxon>Euteleostomi</taxon>
        <taxon>Archelosauria</taxon>
        <taxon>Archosauria</taxon>
        <taxon>Dinosauria</taxon>
        <taxon>Saurischia</taxon>
        <taxon>Theropoda</taxon>
        <taxon>Coelurosauria</taxon>
        <taxon>Aves</taxon>
        <taxon>Neognathae</taxon>
        <taxon>Neoaves</taxon>
        <taxon>Telluraves</taxon>
        <taxon>Coraciimorphae</taxon>
        <taxon>Piciformes</taxon>
        <taxon>Indicatoridae</taxon>
        <taxon>Indicator</taxon>
    </lineage>
</organism>
<proteinExistence type="inferred from homology"/>
<dbReference type="PANTHER" id="PTHR48081:SF28">
    <property type="entry name" value="ALPHA_BETA HYDROLASE FOLD-3 DOMAIN-CONTAINING PROTEIN"/>
    <property type="match status" value="1"/>
</dbReference>
<dbReference type="PIRSF" id="PIRSF037251">
    <property type="entry name" value="Arylacetamide_deacetylase"/>
    <property type="match status" value="1"/>
</dbReference>
<evidence type="ECO:0000259" key="6">
    <source>
        <dbReference type="Pfam" id="PF07859"/>
    </source>
</evidence>
<feature type="domain" description="Alpha/beta hydrolase fold-3" evidence="6">
    <location>
        <begin position="61"/>
        <end position="223"/>
    </location>
</feature>
<protein>
    <submittedName>
        <fullName evidence="7">AAAD deacetylase</fullName>
    </submittedName>
</protein>
<dbReference type="GO" id="GO:0052689">
    <property type="term" value="F:carboxylic ester hydrolase activity"/>
    <property type="evidence" value="ECO:0007669"/>
    <property type="project" value="InterPro"/>
</dbReference>
<reference evidence="7 8" key="1">
    <citation type="submission" date="2019-09" db="EMBL/GenBank/DDBJ databases">
        <title>Bird 10,000 Genomes (B10K) Project - Family phase.</title>
        <authorList>
            <person name="Zhang G."/>
        </authorList>
    </citation>
    <scope>NUCLEOTIDE SEQUENCE [LARGE SCALE GENOMIC DNA]</scope>
    <source>
        <strain evidence="7">B10K-DU-001-78</strain>
        <tissue evidence="7">Muscle</tissue>
    </source>
</reference>
<evidence type="ECO:0000313" key="7">
    <source>
        <dbReference type="EMBL" id="NXN08960.1"/>
    </source>
</evidence>
<dbReference type="OrthoDB" id="408631at2759"/>
<dbReference type="InterPro" id="IPR017157">
    <property type="entry name" value="Arylacetamide_deacetylase"/>
</dbReference>
<dbReference type="Proteomes" id="UP000557230">
    <property type="component" value="Unassembled WGS sequence"/>
</dbReference>
<evidence type="ECO:0000256" key="1">
    <source>
        <dbReference type="ARBA" id="ARBA00010515"/>
    </source>
</evidence>
<dbReference type="EMBL" id="VXBD01003231">
    <property type="protein sequence ID" value="NXN08960.1"/>
    <property type="molecule type" value="Genomic_DNA"/>
</dbReference>
<keyword evidence="2" id="KW-0378">Hydrolase</keyword>
<feature type="active site" evidence="4">
    <location>
        <position position="300"/>
    </location>
</feature>
<feature type="domain" description="Alpha/beta hydrolase fold-3" evidence="6">
    <location>
        <begin position="273"/>
        <end position="332"/>
    </location>
</feature>
<dbReference type="InterPro" id="IPR029058">
    <property type="entry name" value="AB_hydrolase_fold"/>
</dbReference>
<feature type="non-terminal residue" evidence="7">
    <location>
        <position position="360"/>
    </location>
</feature>
<name>A0A7L1G5F8_9PICI</name>
<dbReference type="SUPFAM" id="SSF53474">
    <property type="entry name" value="alpha/beta-Hydrolases"/>
    <property type="match status" value="1"/>
</dbReference>
<evidence type="ECO:0000256" key="5">
    <source>
        <dbReference type="PROSITE-ProRule" id="PRU10038"/>
    </source>
</evidence>
<dbReference type="GO" id="GO:0016020">
    <property type="term" value="C:membrane"/>
    <property type="evidence" value="ECO:0007669"/>
    <property type="project" value="InterPro"/>
</dbReference>
<feature type="active site" evidence="4 5">
    <location>
        <position position="146"/>
    </location>
</feature>
<dbReference type="AlphaFoldDB" id="A0A7L1G5F8"/>
<dbReference type="InterPro" id="IPR013094">
    <property type="entry name" value="AB_hydrolase_3"/>
</dbReference>
<evidence type="ECO:0000313" key="8">
    <source>
        <dbReference type="Proteomes" id="UP000557230"/>
    </source>
</evidence>
<evidence type="ECO:0000256" key="4">
    <source>
        <dbReference type="PIRSR" id="PIRSR037251-1"/>
    </source>
</evidence>
<dbReference type="Pfam" id="PF07859">
    <property type="entry name" value="Abhydrolase_3"/>
    <property type="match status" value="2"/>
</dbReference>
<dbReference type="InterPro" id="IPR033140">
    <property type="entry name" value="Lipase_GDXG_put_SER_AS"/>
</dbReference>
<feature type="active site" evidence="4">
    <location>
        <position position="330"/>
    </location>
</feature>
<keyword evidence="8" id="KW-1185">Reference proteome</keyword>
<evidence type="ECO:0000256" key="2">
    <source>
        <dbReference type="ARBA" id="ARBA00022801"/>
    </source>
</evidence>
<dbReference type="Gene3D" id="3.40.50.1820">
    <property type="entry name" value="alpha/beta hydrolase"/>
    <property type="match status" value="1"/>
</dbReference>
<dbReference type="PANTHER" id="PTHR48081">
    <property type="entry name" value="AB HYDROLASE SUPERFAMILY PROTEIN C4A8.06C"/>
    <property type="match status" value="1"/>
</dbReference>
<dbReference type="PROSITE" id="PS01174">
    <property type="entry name" value="LIPASE_GDXG_SER"/>
    <property type="match status" value="1"/>
</dbReference>
<evidence type="ECO:0000256" key="3">
    <source>
        <dbReference type="ARBA" id="ARBA00023157"/>
    </source>
</evidence>